<reference evidence="2 3" key="1">
    <citation type="submission" date="2021-05" db="EMBL/GenBank/DDBJ databases">
        <title>Biocontrol using Exiguobacterium acetylicum SI17 against litchi downy blight caused by Peronophythora litchii.</title>
        <authorList>
            <person name="Zheng L."/>
        </authorList>
    </citation>
    <scope>NUCLEOTIDE SEQUENCE [LARGE SCALE GENOMIC DNA]</scope>
    <source>
        <strain evidence="2 3">SI17</strain>
    </source>
</reference>
<protein>
    <submittedName>
        <fullName evidence="2">Glycosyltransferase family 2 protein</fullName>
    </submittedName>
</protein>
<evidence type="ECO:0000259" key="1">
    <source>
        <dbReference type="Pfam" id="PF00535"/>
    </source>
</evidence>
<dbReference type="Gene3D" id="3.90.550.10">
    <property type="entry name" value="Spore Coat Polysaccharide Biosynthesis Protein SpsA, Chain A"/>
    <property type="match status" value="1"/>
</dbReference>
<feature type="domain" description="Glycosyltransferase 2-like" evidence="1">
    <location>
        <begin position="37"/>
        <end position="137"/>
    </location>
</feature>
<organism evidence="2 3">
    <name type="scientific">Exiguobacterium acetylicum</name>
    <name type="common">Brevibacterium acetylicum</name>
    <dbReference type="NCBI Taxonomy" id="41170"/>
    <lineage>
        <taxon>Bacteria</taxon>
        <taxon>Bacillati</taxon>
        <taxon>Bacillota</taxon>
        <taxon>Bacilli</taxon>
        <taxon>Bacillales</taxon>
        <taxon>Bacillales Family XII. Incertae Sedis</taxon>
        <taxon>Exiguobacterium</taxon>
    </lineage>
</organism>
<dbReference type="InterPro" id="IPR029044">
    <property type="entry name" value="Nucleotide-diphossugar_trans"/>
</dbReference>
<gene>
    <name evidence="2" type="ORF">KKI46_14285</name>
</gene>
<dbReference type="SUPFAM" id="SSF53448">
    <property type="entry name" value="Nucleotide-diphospho-sugar transferases"/>
    <property type="match status" value="1"/>
</dbReference>
<dbReference type="RefSeq" id="WP_050678200.1">
    <property type="nucleotide sequence ID" value="NZ_CP075897.1"/>
</dbReference>
<dbReference type="Pfam" id="PF00535">
    <property type="entry name" value="Glycos_transf_2"/>
    <property type="match status" value="1"/>
</dbReference>
<keyword evidence="3" id="KW-1185">Reference proteome</keyword>
<name>A0ABX8G8B8_EXIAC</name>
<dbReference type="CDD" id="cd00761">
    <property type="entry name" value="Glyco_tranf_GTA_type"/>
    <property type="match status" value="1"/>
</dbReference>
<accession>A0ABX8G8B8</accession>
<proteinExistence type="predicted"/>
<evidence type="ECO:0000313" key="2">
    <source>
        <dbReference type="EMBL" id="QWB29743.1"/>
    </source>
</evidence>
<dbReference type="GeneID" id="88812861"/>
<dbReference type="InterPro" id="IPR001173">
    <property type="entry name" value="Glyco_trans_2-like"/>
</dbReference>
<evidence type="ECO:0000313" key="3">
    <source>
        <dbReference type="Proteomes" id="UP000679498"/>
    </source>
</evidence>
<sequence>MGESKSMSIKVLVSTMNLKNYIHDQMNINSAIIINQSQNIIDQHSERIKYINVNESGLSKSRNLAIANCNSDISIITDDDVIFNDNYESIIKKAYKENPIADVIVFRVKRVGGRNKKYKNKSKKINKWTIMKVSSVEITFKTKKIKENHIKFNENFGAGSKFLMGEENLFLKDCLDRKLNIIYLPIEIATVDMSESSWFEGYNDSYLSAKGAVFKALYPKVWFIISLQFLIRKNNQFNITVKNFWGKANLMRNGADLYKKGNY</sequence>
<dbReference type="EMBL" id="CP075897">
    <property type="protein sequence ID" value="QWB29743.1"/>
    <property type="molecule type" value="Genomic_DNA"/>
</dbReference>
<dbReference type="Proteomes" id="UP000679498">
    <property type="component" value="Chromosome"/>
</dbReference>